<evidence type="ECO:0000313" key="8">
    <source>
        <dbReference type="Proteomes" id="UP001632038"/>
    </source>
</evidence>
<sequence>MAGFSCPADVISAKDRMWHSLLYVTKLLSEGADLDELVRQSALKPGFLTKRKRSPRTHITPFKKPRHPIIPENPETSPDQSLVPRSPVLEKPNLGPVLENPNLDFRDDQMKRKQSPGNHIIKFKLPRHSIIPDIPETSRAQSLVHKRPVFEKPNLGPVSARDKKTNEVRLRVMMENHIVNGVENLHLDLPDTIRNRIIETGGSLDTVAFIIQKKLYRTDVDDGQCRLSIPVRQVKERFLMQAEVDELLGSENGIVPTTLIDPCFDESEVAFSLWKSNTMYVLKTGWKDAYLKNGLTDKTVVRLWAFRRKEKLCLVLERIQN</sequence>
<keyword evidence="2" id="KW-0805">Transcription regulation</keyword>
<reference evidence="8" key="1">
    <citation type="journal article" date="2024" name="IScience">
        <title>Strigolactones Initiate the Formation of Haustorium-like Structures in Castilleja.</title>
        <authorList>
            <person name="Buerger M."/>
            <person name="Peterson D."/>
            <person name="Chory J."/>
        </authorList>
    </citation>
    <scope>NUCLEOTIDE SEQUENCE [LARGE SCALE GENOMIC DNA]</scope>
</reference>
<gene>
    <name evidence="7" type="ORF">CASFOL_021607</name>
</gene>
<dbReference type="PANTHER" id="PTHR31541">
    <property type="entry name" value="B3 DOMAIN PLANT PROTEIN-RELATED"/>
    <property type="match status" value="1"/>
</dbReference>
<dbReference type="CDD" id="cd10017">
    <property type="entry name" value="B3_DNA"/>
    <property type="match status" value="1"/>
</dbReference>
<dbReference type="PANTHER" id="PTHR31541:SF60">
    <property type="entry name" value="TF-B3 DOMAIN-CONTAINING PROTEIN"/>
    <property type="match status" value="1"/>
</dbReference>
<evidence type="ECO:0000256" key="6">
    <source>
        <dbReference type="SAM" id="MobiDB-lite"/>
    </source>
</evidence>
<dbReference type="EMBL" id="JAVIJP010000028">
    <property type="protein sequence ID" value="KAL3634553.1"/>
    <property type="molecule type" value="Genomic_DNA"/>
</dbReference>
<evidence type="ECO:0000256" key="5">
    <source>
        <dbReference type="ARBA" id="ARBA00023242"/>
    </source>
</evidence>
<feature type="region of interest" description="Disordered" evidence="6">
    <location>
        <begin position="51"/>
        <end position="103"/>
    </location>
</feature>
<dbReference type="InterPro" id="IPR005508">
    <property type="entry name" value="At2g31720-like"/>
</dbReference>
<evidence type="ECO:0000256" key="1">
    <source>
        <dbReference type="ARBA" id="ARBA00004123"/>
    </source>
</evidence>
<dbReference type="GO" id="GO:0005634">
    <property type="term" value="C:nucleus"/>
    <property type="evidence" value="ECO:0007669"/>
    <property type="project" value="UniProtKB-SubCell"/>
</dbReference>
<comment type="caution">
    <text evidence="7">The sequence shown here is derived from an EMBL/GenBank/DDBJ whole genome shotgun (WGS) entry which is preliminary data.</text>
</comment>
<keyword evidence="3" id="KW-0238">DNA-binding</keyword>
<dbReference type="InterPro" id="IPR015300">
    <property type="entry name" value="DNA-bd_pseudobarrel_sf"/>
</dbReference>
<feature type="compositionally biased region" description="Basic residues" evidence="6">
    <location>
        <begin position="51"/>
        <end position="67"/>
    </location>
</feature>
<evidence type="ECO:0008006" key="9">
    <source>
        <dbReference type="Google" id="ProtNLM"/>
    </source>
</evidence>
<evidence type="ECO:0000256" key="2">
    <source>
        <dbReference type="ARBA" id="ARBA00023015"/>
    </source>
</evidence>
<dbReference type="Pfam" id="PF03754">
    <property type="entry name" value="At2g31720-like"/>
    <property type="match status" value="1"/>
</dbReference>
<dbReference type="SUPFAM" id="SSF101936">
    <property type="entry name" value="DNA-binding pseudobarrel domain"/>
    <property type="match status" value="1"/>
</dbReference>
<dbReference type="Proteomes" id="UP001632038">
    <property type="component" value="Unassembled WGS sequence"/>
</dbReference>
<comment type="subcellular location">
    <subcellularLocation>
        <location evidence="1">Nucleus</location>
    </subcellularLocation>
</comment>
<organism evidence="7 8">
    <name type="scientific">Castilleja foliolosa</name>
    <dbReference type="NCBI Taxonomy" id="1961234"/>
    <lineage>
        <taxon>Eukaryota</taxon>
        <taxon>Viridiplantae</taxon>
        <taxon>Streptophyta</taxon>
        <taxon>Embryophyta</taxon>
        <taxon>Tracheophyta</taxon>
        <taxon>Spermatophyta</taxon>
        <taxon>Magnoliopsida</taxon>
        <taxon>eudicotyledons</taxon>
        <taxon>Gunneridae</taxon>
        <taxon>Pentapetalae</taxon>
        <taxon>asterids</taxon>
        <taxon>lamiids</taxon>
        <taxon>Lamiales</taxon>
        <taxon>Orobanchaceae</taxon>
        <taxon>Pedicularideae</taxon>
        <taxon>Castillejinae</taxon>
        <taxon>Castilleja</taxon>
    </lineage>
</organism>
<evidence type="ECO:0000313" key="7">
    <source>
        <dbReference type="EMBL" id="KAL3634553.1"/>
    </source>
</evidence>
<keyword evidence="4" id="KW-0804">Transcription</keyword>
<evidence type="ECO:0000256" key="3">
    <source>
        <dbReference type="ARBA" id="ARBA00023125"/>
    </source>
</evidence>
<dbReference type="Gene3D" id="2.40.330.10">
    <property type="entry name" value="DNA-binding pseudobarrel domain"/>
    <property type="match status" value="1"/>
</dbReference>
<dbReference type="GO" id="GO:0003677">
    <property type="term" value="F:DNA binding"/>
    <property type="evidence" value="ECO:0007669"/>
    <property type="project" value="UniProtKB-KW"/>
</dbReference>
<name>A0ABD3CX29_9LAMI</name>
<dbReference type="InterPro" id="IPR003340">
    <property type="entry name" value="B3_DNA-bd"/>
</dbReference>
<accession>A0ABD3CX29</accession>
<protein>
    <recommendedName>
        <fullName evidence="9">TF-B3 domain-containing protein</fullName>
    </recommendedName>
</protein>
<dbReference type="AlphaFoldDB" id="A0ABD3CX29"/>
<evidence type="ECO:0000256" key="4">
    <source>
        <dbReference type="ARBA" id="ARBA00023163"/>
    </source>
</evidence>
<keyword evidence="5" id="KW-0539">Nucleus</keyword>
<proteinExistence type="predicted"/>
<keyword evidence="8" id="KW-1185">Reference proteome</keyword>